<gene>
    <name evidence="2" type="ORF">ACERLL_12395</name>
</gene>
<dbReference type="RefSeq" id="WP_373656407.1">
    <property type="nucleotide sequence ID" value="NZ_JBGUAW010000008.1"/>
</dbReference>
<dbReference type="EMBL" id="JBGUAW010000008">
    <property type="protein sequence ID" value="MFA9461623.1"/>
    <property type="molecule type" value="Genomic_DNA"/>
</dbReference>
<protein>
    <submittedName>
        <fullName evidence="2">AsmA family protein</fullName>
    </submittedName>
</protein>
<dbReference type="Proteomes" id="UP001575181">
    <property type="component" value="Unassembled WGS sequence"/>
</dbReference>
<proteinExistence type="predicted"/>
<dbReference type="InterPro" id="IPR007844">
    <property type="entry name" value="AsmA"/>
</dbReference>
<accession>A0ABV4TWB0</accession>
<sequence>MKRVRRFLLAGLAGVAALLLVAAVAVSWLVDASAYRGDLEALASRHFGRPVEIQGVMRLDLLPWPGLEMQEVRLADAPGFGPQPLARVARIHGPIRLLPLLRGRVRLGAVSLEGLAVHLVGGRSGRGNWSPAKEGGSGGSPLAGVVGLAHGGLRVNDGKVIWEDRKAGRRLALKNLRLESGALAPGRRVPLALSADLRGRDSIPRGTVELTTALIGRPQEREYRARDLEADLSLRGRHLPGERIDGRLRVREILADLDAGRFRAGRVLLDALGLRMTGEAEGGRASGGTDWSGHWKAEVRDPGRAAAVLARLSLPRLPPGALERSYLRAGFRYSGASQSASLTDVRGSVAGLHVQGRLEGRSPLSDPALEGRLSLRVDHGRKVAGWLLRGAPEGFRAGGLEGGRVSARIAFGGAPQGLTLAGLEGRLGGLLFTGRAHSPDLRTYSGRLETAEFDPRSLANRLGLPLPPRSDPGVLRRAELAATFSGGSARIAFPQLHATLDRSRLTGGLLLVAGARQPRIGFDFHVNGLDLDAYLPRLQSAAPWPAGVAAAILTEVPVRTLRGLTLGGRLRVDGLRAGGVRMERLRASLHAARGRLRVESMHARLYRGRYRGRLQGDVTGRKPRLALQERISGVQVGPLQRDVAGKVLVDGVARLDLDLEARGRTPAEMVRTLEGTGGYLLREGNLVGLDLIERVRSYLSPLGGSGPAGGGAGTRFRSLQGTLEVRDGRIHSRDLKAMAALFRADGSGYVDLPEGHLDYALDLALRGKDEALPALLNGLVIPLRLHGPLADPRVDVQLGDMLGVGLDSGGTGPGDS</sequence>
<feature type="domain" description="AsmA" evidence="1">
    <location>
        <begin position="1"/>
        <end position="246"/>
    </location>
</feature>
<evidence type="ECO:0000259" key="1">
    <source>
        <dbReference type="Pfam" id="PF05170"/>
    </source>
</evidence>
<dbReference type="InterPro" id="IPR052894">
    <property type="entry name" value="AsmA-related"/>
</dbReference>
<feature type="domain" description="AsmA" evidence="1">
    <location>
        <begin position="576"/>
        <end position="734"/>
    </location>
</feature>
<keyword evidence="3" id="KW-1185">Reference proteome</keyword>
<dbReference type="PANTHER" id="PTHR30441">
    <property type="entry name" value="DUF748 DOMAIN-CONTAINING PROTEIN"/>
    <property type="match status" value="1"/>
</dbReference>
<dbReference type="InterPro" id="IPR006311">
    <property type="entry name" value="TAT_signal"/>
</dbReference>
<dbReference type="PANTHER" id="PTHR30441:SF4">
    <property type="entry name" value="PROTEIN ASMA"/>
    <property type="match status" value="1"/>
</dbReference>
<comment type="caution">
    <text evidence="2">The sequence shown here is derived from an EMBL/GenBank/DDBJ whole genome shotgun (WGS) entry which is preliminary data.</text>
</comment>
<evidence type="ECO:0000313" key="3">
    <source>
        <dbReference type="Proteomes" id="UP001575181"/>
    </source>
</evidence>
<name>A0ABV4TWB0_9GAMM</name>
<dbReference type="PROSITE" id="PS51318">
    <property type="entry name" value="TAT"/>
    <property type="match status" value="1"/>
</dbReference>
<reference evidence="2 3" key="1">
    <citation type="submission" date="2024-08" db="EMBL/GenBank/DDBJ databases">
        <title>Whole-genome sequencing of halo(alkali)philic microorganisms from hypersaline lakes.</title>
        <authorList>
            <person name="Sorokin D.Y."/>
            <person name="Merkel A.Y."/>
            <person name="Messina E."/>
            <person name="Yakimov M."/>
        </authorList>
    </citation>
    <scope>NUCLEOTIDE SEQUENCE [LARGE SCALE GENOMIC DNA]</scope>
    <source>
        <strain evidence="2 3">Cl-TMA</strain>
    </source>
</reference>
<dbReference type="Pfam" id="PF05170">
    <property type="entry name" value="AsmA"/>
    <property type="match status" value="2"/>
</dbReference>
<organism evidence="2 3">
    <name type="scientific">Thiohalorhabdus methylotrophus</name>
    <dbReference type="NCBI Taxonomy" id="3242694"/>
    <lineage>
        <taxon>Bacteria</taxon>
        <taxon>Pseudomonadati</taxon>
        <taxon>Pseudomonadota</taxon>
        <taxon>Gammaproteobacteria</taxon>
        <taxon>Thiohalorhabdales</taxon>
        <taxon>Thiohalorhabdaceae</taxon>
        <taxon>Thiohalorhabdus</taxon>
    </lineage>
</organism>
<evidence type="ECO:0000313" key="2">
    <source>
        <dbReference type="EMBL" id="MFA9461623.1"/>
    </source>
</evidence>